<reference evidence="3" key="1">
    <citation type="submission" date="2016-06" db="UniProtKB">
        <authorList>
            <consortium name="WormBaseParasite"/>
        </authorList>
    </citation>
    <scope>IDENTIFICATION</scope>
</reference>
<organism evidence="2 3">
    <name type="scientific">Toxocara canis</name>
    <name type="common">Canine roundworm</name>
    <dbReference type="NCBI Taxonomy" id="6265"/>
    <lineage>
        <taxon>Eukaryota</taxon>
        <taxon>Metazoa</taxon>
        <taxon>Ecdysozoa</taxon>
        <taxon>Nematoda</taxon>
        <taxon>Chromadorea</taxon>
        <taxon>Rhabditida</taxon>
        <taxon>Spirurina</taxon>
        <taxon>Ascaridomorpha</taxon>
        <taxon>Ascaridoidea</taxon>
        <taxon>Toxocaridae</taxon>
        <taxon>Toxocara</taxon>
    </lineage>
</organism>
<dbReference type="Proteomes" id="UP000050794">
    <property type="component" value="Unassembled WGS sequence"/>
</dbReference>
<keyword evidence="2" id="KW-1185">Reference proteome</keyword>
<accession>A0A183U6N3</accession>
<sequence length="86" mass="10308">MTLYEFVSDEDMHEAMRKTDHHPHCMPVFYSIRHHLTARFPAGPIRLFGYPSENPSLWFVLRQNIHVKLVYIASSSYKHQFLYRLT</sequence>
<name>A0A183U6N3_TOXCA</name>
<evidence type="ECO:0000313" key="2">
    <source>
        <dbReference type="Proteomes" id="UP000050794"/>
    </source>
</evidence>
<proteinExistence type="predicted"/>
<evidence type="ECO:0000313" key="1">
    <source>
        <dbReference type="EMBL" id="VDM29869.1"/>
    </source>
</evidence>
<dbReference type="WBParaSite" id="TCNE_0000415301-mRNA-1">
    <property type="protein sequence ID" value="TCNE_0000415301-mRNA-1"/>
    <property type="gene ID" value="TCNE_0000415301"/>
</dbReference>
<dbReference type="AlphaFoldDB" id="A0A183U6N3"/>
<dbReference type="EMBL" id="UYWY01006461">
    <property type="protein sequence ID" value="VDM29869.1"/>
    <property type="molecule type" value="Genomic_DNA"/>
</dbReference>
<protein>
    <submittedName>
        <fullName evidence="3">PB1 domain-containing protein</fullName>
    </submittedName>
</protein>
<reference evidence="1 2" key="2">
    <citation type="submission" date="2018-11" db="EMBL/GenBank/DDBJ databases">
        <authorList>
            <consortium name="Pathogen Informatics"/>
        </authorList>
    </citation>
    <scope>NUCLEOTIDE SEQUENCE [LARGE SCALE GENOMIC DNA]</scope>
</reference>
<gene>
    <name evidence="1" type="ORF">TCNE_LOCUS4152</name>
</gene>
<evidence type="ECO:0000313" key="3">
    <source>
        <dbReference type="WBParaSite" id="TCNE_0000415301-mRNA-1"/>
    </source>
</evidence>